<sequence length="226" mass="25786">MSSIAFDFVKEEDGEDFFVKILVDGVDLRSYGALRDETHATFAQPFFQEGARLVPPFRSRRLFLYTCDCGFEGCSDVAPRIEEVPGGLVRWSDFRQFTGYDWGEAHQIRTRGRALAVDDLYFDAEQYRAEVERALADQSWHTPAMRREAALREAIEPLRSRVANAGFRLGWVSSWPRTACRVLLESPGDMGDEVVLITVTGDCDEEIARSAFEQLHALPVREWPRE</sequence>
<proteinExistence type="predicted"/>
<protein>
    <submittedName>
        <fullName evidence="1">Uncharacterized protein</fullName>
    </submittedName>
</protein>
<dbReference type="AlphaFoldDB" id="A0A4Q9GRU3"/>
<gene>
    <name evidence="1" type="ORF">EYE40_08150</name>
</gene>
<dbReference type="RefSeq" id="WP_130981482.1">
    <property type="nucleotide sequence ID" value="NZ_SISG01000001.1"/>
</dbReference>
<dbReference type="EMBL" id="SISG01000001">
    <property type="protein sequence ID" value="TBN57371.1"/>
    <property type="molecule type" value="Genomic_DNA"/>
</dbReference>
<comment type="caution">
    <text evidence="1">The sequence shown here is derived from an EMBL/GenBank/DDBJ whole genome shotgun (WGS) entry which is preliminary data.</text>
</comment>
<organism evidence="1 2">
    <name type="scientific">Glaciihabitans arcticus</name>
    <dbReference type="NCBI Taxonomy" id="2668039"/>
    <lineage>
        <taxon>Bacteria</taxon>
        <taxon>Bacillati</taxon>
        <taxon>Actinomycetota</taxon>
        <taxon>Actinomycetes</taxon>
        <taxon>Micrococcales</taxon>
        <taxon>Microbacteriaceae</taxon>
        <taxon>Glaciihabitans</taxon>
    </lineage>
</organism>
<evidence type="ECO:0000313" key="2">
    <source>
        <dbReference type="Proteomes" id="UP000294194"/>
    </source>
</evidence>
<reference evidence="2" key="1">
    <citation type="submission" date="2019-02" db="EMBL/GenBank/DDBJ databases">
        <title>Glaciihabitans arcticus sp. nov., a psychrotolerant bacterium isolated from polar soil.</title>
        <authorList>
            <person name="Dahal R.H."/>
        </authorList>
    </citation>
    <scope>NUCLEOTIDE SEQUENCE [LARGE SCALE GENOMIC DNA]</scope>
    <source>
        <strain evidence="2">RP-3-7</strain>
    </source>
</reference>
<accession>A0A4Q9GRU3</accession>
<dbReference type="Proteomes" id="UP000294194">
    <property type="component" value="Unassembled WGS sequence"/>
</dbReference>
<evidence type="ECO:0000313" key="1">
    <source>
        <dbReference type="EMBL" id="TBN57371.1"/>
    </source>
</evidence>
<name>A0A4Q9GRU3_9MICO</name>
<keyword evidence="2" id="KW-1185">Reference proteome</keyword>